<dbReference type="PROSITE" id="PS50043">
    <property type="entry name" value="HTH_LUXR_2"/>
    <property type="match status" value="1"/>
</dbReference>
<proteinExistence type="predicted"/>
<evidence type="ECO:0000313" key="5">
    <source>
        <dbReference type="EMBL" id="WWS83996.1"/>
    </source>
</evidence>
<dbReference type="PANTHER" id="PTHR44688:SF16">
    <property type="entry name" value="DNA-BINDING TRANSCRIPTIONAL ACTIVATOR DEVR_DOSR"/>
    <property type="match status" value="1"/>
</dbReference>
<evidence type="ECO:0000256" key="2">
    <source>
        <dbReference type="ARBA" id="ARBA00023125"/>
    </source>
</evidence>
<protein>
    <submittedName>
        <fullName evidence="5">Helix-turn-helix transcriptional regulator</fullName>
    </submittedName>
</protein>
<name>A0ABZ2HN54_9MICO</name>
<sequence>MAAQLGAALPDDAEAVLAVAARLTPEQRRGLSRMPWPLPSAAVHAGIRGLASADRLLLLTVVLALEEELDPILAADGRRVEEIRASAAAPHLTIHAGSIRLTDPRVAAEVYAAASAAEVARVHTRLADAAVARGDRSGEAWHRARSCAARDRRAAAVLTARARVAADAGLTERALLLAGEAAAHATGAVGEEARVLAGCAALACGYAADAEAWLSGLFPGAAEHRRARALGPYLAARTLRHGLVPAVDPRRLASGSTADATAWARSAGLVAILCAERRDRGAEWRWLAQVRGASHAGTDRALRDAVVGVCALLAGDVMPASGTAGLGGLGGVAAALQMACAGDIDEGLRLLRTGGLPGAERDPVFPGFESSPVVRAYRAVTEVLLLVWRGDIGPARELLRHAAVELPVAIPFAGLGVVLARRLDLAVLGALGPIARALTDVLAPAAGSDVLVDRAVEAFLDGSFEVAVGAMGLWRDRGAPQPVFAVPGVDEVVLWSPGGYRPGTARPPESEIAAALRRAVVGSAGPTWRTDQEELRVAASRLRSPFARGRVESLLGVRSGLHGDVVSARGHLAQAERLFEVAGARAWERAVRRRRERLEASGTTADGTAALPACRSAWAQRLTPREIEVAMLAVGGTANRAIAERLSVSVRTVEVHLGRAFAKLHVRSRVELTVLAHRTEQLL</sequence>
<dbReference type="CDD" id="cd06170">
    <property type="entry name" value="LuxR_C_like"/>
    <property type="match status" value="1"/>
</dbReference>
<dbReference type="PROSITE" id="PS00622">
    <property type="entry name" value="HTH_LUXR_1"/>
    <property type="match status" value="1"/>
</dbReference>
<dbReference type="Pfam" id="PF00196">
    <property type="entry name" value="GerE"/>
    <property type="match status" value="1"/>
</dbReference>
<keyword evidence="2" id="KW-0238">DNA-binding</keyword>
<dbReference type="Gene3D" id="1.10.10.10">
    <property type="entry name" value="Winged helix-like DNA-binding domain superfamily/Winged helix DNA-binding domain"/>
    <property type="match status" value="1"/>
</dbReference>
<dbReference type="InterPro" id="IPR036388">
    <property type="entry name" value="WH-like_DNA-bd_sf"/>
</dbReference>
<dbReference type="InterPro" id="IPR000792">
    <property type="entry name" value="Tscrpt_reg_LuxR_C"/>
</dbReference>
<gene>
    <name evidence="5" type="ORF">V8Z62_11885</name>
</gene>
<keyword evidence="1" id="KW-0805">Transcription regulation</keyword>
<dbReference type="PANTHER" id="PTHR44688">
    <property type="entry name" value="DNA-BINDING TRANSCRIPTIONAL ACTIVATOR DEVR_DOSR"/>
    <property type="match status" value="1"/>
</dbReference>
<evidence type="ECO:0000256" key="3">
    <source>
        <dbReference type="ARBA" id="ARBA00023163"/>
    </source>
</evidence>
<reference evidence="5 6" key="1">
    <citation type="submission" date="2024-02" db="EMBL/GenBank/DDBJ databases">
        <authorList>
            <person name="Alasadi S."/>
            <person name="Hussein S.A."/>
        </authorList>
    </citation>
    <scope>NUCLEOTIDE SEQUENCE [LARGE SCALE GENOMIC DNA]</scope>
    <source>
        <strain evidence="5 6">GJ_SRA_44_2022</strain>
    </source>
</reference>
<dbReference type="Proteomes" id="UP001377573">
    <property type="component" value="Chromosome"/>
</dbReference>
<keyword evidence="3" id="KW-0804">Transcription</keyword>
<dbReference type="SMART" id="SM00421">
    <property type="entry name" value="HTH_LUXR"/>
    <property type="match status" value="1"/>
</dbReference>
<dbReference type="InterPro" id="IPR016032">
    <property type="entry name" value="Sig_transdc_resp-reg_C-effctor"/>
</dbReference>
<keyword evidence="6" id="KW-1185">Reference proteome</keyword>
<evidence type="ECO:0000259" key="4">
    <source>
        <dbReference type="PROSITE" id="PS50043"/>
    </source>
</evidence>
<accession>A0ABZ2HN54</accession>
<dbReference type="RefSeq" id="WP_338565889.1">
    <property type="nucleotide sequence ID" value="NZ_CP146240.1"/>
</dbReference>
<feature type="domain" description="HTH luxR-type" evidence="4">
    <location>
        <begin position="615"/>
        <end position="680"/>
    </location>
</feature>
<dbReference type="EMBL" id="CP146240">
    <property type="protein sequence ID" value="WWS83996.1"/>
    <property type="molecule type" value="Genomic_DNA"/>
</dbReference>
<evidence type="ECO:0000256" key="1">
    <source>
        <dbReference type="ARBA" id="ARBA00023015"/>
    </source>
</evidence>
<dbReference type="PRINTS" id="PR00038">
    <property type="entry name" value="HTHLUXR"/>
</dbReference>
<organism evidence="5 6">
    <name type="scientific">Microbacterium paraoxydans</name>
    <dbReference type="NCBI Taxonomy" id="199592"/>
    <lineage>
        <taxon>Bacteria</taxon>
        <taxon>Bacillati</taxon>
        <taxon>Actinomycetota</taxon>
        <taxon>Actinomycetes</taxon>
        <taxon>Micrococcales</taxon>
        <taxon>Microbacteriaceae</taxon>
        <taxon>Microbacterium</taxon>
    </lineage>
</organism>
<dbReference type="SUPFAM" id="SSF46894">
    <property type="entry name" value="C-terminal effector domain of the bipartite response regulators"/>
    <property type="match status" value="1"/>
</dbReference>
<evidence type="ECO:0000313" key="6">
    <source>
        <dbReference type="Proteomes" id="UP001377573"/>
    </source>
</evidence>